<gene>
    <name evidence="2" type="ORF">NDU88_003704</name>
</gene>
<feature type="region of interest" description="Disordered" evidence="1">
    <location>
        <begin position="1"/>
        <end position="88"/>
    </location>
</feature>
<name>A0AAV7TPC5_PLEWA</name>
<feature type="compositionally biased region" description="Polar residues" evidence="1">
    <location>
        <begin position="257"/>
        <end position="277"/>
    </location>
</feature>
<feature type="compositionally biased region" description="Basic and acidic residues" evidence="1">
    <location>
        <begin position="468"/>
        <end position="494"/>
    </location>
</feature>
<evidence type="ECO:0000256" key="1">
    <source>
        <dbReference type="SAM" id="MobiDB-lite"/>
    </source>
</evidence>
<feature type="region of interest" description="Disordered" evidence="1">
    <location>
        <begin position="239"/>
        <end position="277"/>
    </location>
</feature>
<comment type="caution">
    <text evidence="2">The sequence shown here is derived from an EMBL/GenBank/DDBJ whole genome shotgun (WGS) entry which is preliminary data.</text>
</comment>
<feature type="compositionally biased region" description="Low complexity" evidence="1">
    <location>
        <begin position="49"/>
        <end position="58"/>
    </location>
</feature>
<feature type="compositionally biased region" description="Basic and acidic residues" evidence="1">
    <location>
        <begin position="540"/>
        <end position="550"/>
    </location>
</feature>
<feature type="region of interest" description="Disordered" evidence="1">
    <location>
        <begin position="130"/>
        <end position="180"/>
    </location>
</feature>
<dbReference type="EMBL" id="JANPWB010000006">
    <property type="protein sequence ID" value="KAJ1178458.1"/>
    <property type="molecule type" value="Genomic_DNA"/>
</dbReference>
<feature type="region of interest" description="Disordered" evidence="1">
    <location>
        <begin position="536"/>
        <end position="559"/>
    </location>
</feature>
<feature type="region of interest" description="Disordered" evidence="1">
    <location>
        <begin position="330"/>
        <end position="393"/>
    </location>
</feature>
<feature type="compositionally biased region" description="Basic and acidic residues" evidence="1">
    <location>
        <begin position="378"/>
        <end position="387"/>
    </location>
</feature>
<protein>
    <submittedName>
        <fullName evidence="2">Uncharacterized protein</fullName>
    </submittedName>
</protein>
<dbReference type="Pfam" id="PF15485">
    <property type="entry name" value="DUF4643"/>
    <property type="match status" value="1"/>
</dbReference>
<accession>A0AAV7TPC5</accession>
<sequence length="559" mass="62329">MVMTVTPLPTPNEAGQLHPHEPPPLLPKPGKENIRLQKVLQKAAKKKNPPAASAPPKAFRSTLSPVSEASPDLEHCERSPQPPRTPDTPYFFGLSLPPRFFIKPVVHHVASPYPQHRSFTFTVTEQRSLSECLRRTPSPRPPSPSVKPVIPPLLLQQPPKSRPTAPSLGPSSSNQAHFPCPIPQIVEPEAKSNFTANPHMPAFDVTVQEVQVNYVQSPLPEPESIRASTAISDSVQETMARKKEDNIPTELGRPEASQKSAPSMTSSQTISNITLPKNPQKALLTLAPKDKPSTESVSSPTATSVQMSIIKPPEKNTTVLTPKNTELLTSTQQDTKSTQQRERLVEVNITTQKANTTEQVPVTPDLSVSRGPNTKTEPLLKHAEKVKPPRTKLSGWSRLKKHLVVEPEVPLFPVPESETTQDKEVAVGEEKKEGKTGDENSPVNKTSKPKESRANKMWDALLYQMSPPREDEKRKEDKEMSSEGKEQSSKKEEKPSFFFRCRLPLLLYRPRFDARKLREAASRPLKKITTMFDLGRLNRKTPEEEPKDFNRTASGWQLK</sequence>
<evidence type="ECO:0000313" key="3">
    <source>
        <dbReference type="Proteomes" id="UP001066276"/>
    </source>
</evidence>
<dbReference type="AlphaFoldDB" id="A0AAV7TPC5"/>
<dbReference type="Proteomes" id="UP001066276">
    <property type="component" value="Chromosome 3_2"/>
</dbReference>
<dbReference type="PANTHER" id="PTHR38004:SF1">
    <property type="entry name" value="PROLINE-RICH PROTEIN 33"/>
    <property type="match status" value="1"/>
</dbReference>
<dbReference type="InterPro" id="IPR028004">
    <property type="entry name" value="DUF4643"/>
</dbReference>
<dbReference type="PANTHER" id="PTHR38004">
    <property type="entry name" value="PROLINE-RICH PROTEIN 33"/>
    <property type="match status" value="1"/>
</dbReference>
<organism evidence="2 3">
    <name type="scientific">Pleurodeles waltl</name>
    <name type="common">Iberian ribbed newt</name>
    <dbReference type="NCBI Taxonomy" id="8319"/>
    <lineage>
        <taxon>Eukaryota</taxon>
        <taxon>Metazoa</taxon>
        <taxon>Chordata</taxon>
        <taxon>Craniata</taxon>
        <taxon>Vertebrata</taxon>
        <taxon>Euteleostomi</taxon>
        <taxon>Amphibia</taxon>
        <taxon>Batrachia</taxon>
        <taxon>Caudata</taxon>
        <taxon>Salamandroidea</taxon>
        <taxon>Salamandridae</taxon>
        <taxon>Pleurodelinae</taxon>
        <taxon>Pleurodeles</taxon>
    </lineage>
</organism>
<keyword evidence="3" id="KW-1185">Reference proteome</keyword>
<feature type="compositionally biased region" description="Polar residues" evidence="1">
    <location>
        <begin position="348"/>
        <end position="360"/>
    </location>
</feature>
<proteinExistence type="predicted"/>
<feature type="compositionally biased region" description="Basic and acidic residues" evidence="1">
    <location>
        <begin position="420"/>
        <end position="438"/>
    </location>
</feature>
<evidence type="ECO:0000313" key="2">
    <source>
        <dbReference type="EMBL" id="KAJ1178458.1"/>
    </source>
</evidence>
<feature type="region of interest" description="Disordered" evidence="1">
    <location>
        <begin position="412"/>
        <end position="494"/>
    </location>
</feature>
<reference evidence="2" key="1">
    <citation type="journal article" date="2022" name="bioRxiv">
        <title>Sequencing and chromosome-scale assembly of the giantPleurodeles waltlgenome.</title>
        <authorList>
            <person name="Brown T."/>
            <person name="Elewa A."/>
            <person name="Iarovenko S."/>
            <person name="Subramanian E."/>
            <person name="Araus A.J."/>
            <person name="Petzold A."/>
            <person name="Susuki M."/>
            <person name="Suzuki K.-i.T."/>
            <person name="Hayashi T."/>
            <person name="Toyoda A."/>
            <person name="Oliveira C."/>
            <person name="Osipova E."/>
            <person name="Leigh N.D."/>
            <person name="Simon A."/>
            <person name="Yun M.H."/>
        </authorList>
    </citation>
    <scope>NUCLEOTIDE SEQUENCE</scope>
    <source>
        <strain evidence="2">20211129_DDA</strain>
        <tissue evidence="2">Liver</tissue>
    </source>
</reference>
<feature type="compositionally biased region" description="Pro residues" evidence="1">
    <location>
        <begin position="138"/>
        <end position="151"/>
    </location>
</feature>